<dbReference type="Proteomes" id="UP000318394">
    <property type="component" value="Unassembled WGS sequence"/>
</dbReference>
<evidence type="ECO:0000313" key="1">
    <source>
        <dbReference type="EMBL" id="ABG89224.1"/>
    </source>
</evidence>
<gene>
    <name evidence="1" type="primary">ccmF</name>
    <name evidence="4" type="ORF">FEA53_04370</name>
    <name evidence="3" type="ORF">FEB89_04375</name>
    <name evidence="2" type="ORF">NCTC10638_02920</name>
</gene>
<keyword evidence="7" id="KW-1185">Reference proteome</keyword>
<dbReference type="EMBL" id="VAJI01000005">
    <property type="protein sequence ID" value="TRB38938.1"/>
    <property type="molecule type" value="Genomic_DNA"/>
</dbReference>
<accession>Q06PU3</accession>
<name>Q06PU3_MANHA</name>
<dbReference type="GeneID" id="67369017"/>
<evidence type="ECO:0000313" key="6">
    <source>
        <dbReference type="Proteomes" id="UP000315164"/>
    </source>
</evidence>
<dbReference type="Proteomes" id="UP000315164">
    <property type="component" value="Unassembled WGS sequence"/>
</dbReference>
<reference evidence="2 5" key="2">
    <citation type="submission" date="2018-06" db="EMBL/GenBank/DDBJ databases">
        <authorList>
            <consortium name="Pathogen Informatics"/>
            <person name="Doyle S."/>
        </authorList>
    </citation>
    <scope>NUCLEOTIDE SEQUENCE [LARGE SCALE GENOMIC DNA]</scope>
    <source>
        <strain evidence="2 5">NCTC10638</strain>
    </source>
</reference>
<reference evidence="1" key="1">
    <citation type="journal article" date="2007" name="Vet. Microbiol.">
        <title>The response of Mannheimia haemolytica to iron limitation: implications for the acquisition of iron in the bovine lung.</title>
        <authorList>
            <person name="Roehrig S.C."/>
            <person name="Tran H.Q."/>
            <person name="Spehr V."/>
            <person name="Gunkel N."/>
            <person name="Selzer P.M."/>
            <person name="Ullrich H.J."/>
        </authorList>
    </citation>
    <scope>NUCLEOTIDE SEQUENCE</scope>
    <source>
        <strain evidence="1">A1</strain>
    </source>
</reference>
<protein>
    <submittedName>
        <fullName evidence="1">Cytochrome C-type biogenesis protein</fullName>
    </submittedName>
    <submittedName>
        <fullName evidence="3">Filamentous hemagglutinin</fullName>
    </submittedName>
</protein>
<dbReference type="EMBL" id="UGPN01000002">
    <property type="protein sequence ID" value="STY63750.1"/>
    <property type="molecule type" value="Genomic_DNA"/>
</dbReference>
<dbReference type="Proteomes" id="UP000254802">
    <property type="component" value="Unassembled WGS sequence"/>
</dbReference>
<dbReference type="STRING" id="75985.WC39_06845"/>
<evidence type="ECO:0000313" key="5">
    <source>
        <dbReference type="Proteomes" id="UP000254802"/>
    </source>
</evidence>
<evidence type="ECO:0000313" key="4">
    <source>
        <dbReference type="EMBL" id="TRB75630.1"/>
    </source>
</evidence>
<dbReference type="KEGG" id="mhay:VK67_06850"/>
<dbReference type="EMBL" id="VAJB01000005">
    <property type="protein sequence ID" value="TRB75630.1"/>
    <property type="molecule type" value="Genomic_DNA"/>
</dbReference>
<dbReference type="EMBL" id="DQ680267">
    <property type="protein sequence ID" value="ABG89224.1"/>
    <property type="molecule type" value="Genomic_DNA"/>
</dbReference>
<reference evidence="6 7" key="3">
    <citation type="journal article" date="2019" name="Vet. Microbiol.">
        <title>Genetic characterization of susceptible and multi-drug resistant Mannheimia haemolytica isolated from high-risk stocker calves prior to and after antimicrobial metaphylaxis.</title>
        <authorList>
            <person name="Snyder E.R."/>
            <person name="Alvarez-Narvaez S."/>
            <person name="Credille B.C."/>
        </authorList>
    </citation>
    <scope>NUCLEOTIDE SEQUENCE [LARGE SCALE GENOMIC DNA]</scope>
    <source>
        <strain evidence="4 6">UGA-R5-128-1</strain>
        <strain evidence="3 7">UGA-R7-163-1</strain>
    </source>
</reference>
<evidence type="ECO:0000313" key="7">
    <source>
        <dbReference type="Proteomes" id="UP000318394"/>
    </source>
</evidence>
<proteinExistence type="predicted"/>
<dbReference type="PATRIC" id="fig|75985.41.peg.1412"/>
<dbReference type="OrthoDB" id="9926148at2"/>
<organism evidence="1">
    <name type="scientific">Mannheimia haemolytica</name>
    <name type="common">Pasteurella haemolytica</name>
    <dbReference type="NCBI Taxonomy" id="75985"/>
    <lineage>
        <taxon>Bacteria</taxon>
        <taxon>Pseudomonadati</taxon>
        <taxon>Pseudomonadota</taxon>
        <taxon>Gammaproteobacteria</taxon>
        <taxon>Pasteurellales</taxon>
        <taxon>Pasteurellaceae</taxon>
        <taxon>Mannheimia</taxon>
    </lineage>
</organism>
<dbReference type="AlphaFoldDB" id="Q06PU3"/>
<dbReference type="KEGG" id="mhaq:WC39_06845"/>
<sequence length="107" mass="11951">MQKAYQIYTHSEREKVTEAKLELGKVETRLRNEGKTKEEIAQHPEYLQLKRDLNDKQQTFDNAYGTGSKTKRAVDAVTAALQGLAAKDSGQAAVGLASPYLNEQIKK</sequence>
<evidence type="ECO:0000313" key="3">
    <source>
        <dbReference type="EMBL" id="TRB38938.1"/>
    </source>
</evidence>
<dbReference type="RefSeq" id="WP_006248594.1">
    <property type="nucleotide sequence ID" value="NZ_CP011098.1"/>
</dbReference>
<evidence type="ECO:0000313" key="2">
    <source>
        <dbReference type="EMBL" id="STY63750.1"/>
    </source>
</evidence>